<comment type="caution">
    <text evidence="1">The sequence shown here is derived from an EMBL/GenBank/DDBJ whole genome shotgun (WGS) entry which is preliminary data.</text>
</comment>
<reference evidence="1 2" key="1">
    <citation type="submission" date="2017-11" db="EMBL/GenBank/DDBJ databases">
        <title>De novo assembly and phasing of dikaryotic genomes from two isolates of Puccinia coronata f. sp. avenae, the causal agent of oat crown rust.</title>
        <authorList>
            <person name="Miller M.E."/>
            <person name="Zhang Y."/>
            <person name="Omidvar V."/>
            <person name="Sperschneider J."/>
            <person name="Schwessinger B."/>
            <person name="Raley C."/>
            <person name="Palmer J.M."/>
            <person name="Garnica D."/>
            <person name="Upadhyaya N."/>
            <person name="Rathjen J."/>
            <person name="Taylor J.M."/>
            <person name="Park R.F."/>
            <person name="Dodds P.N."/>
            <person name="Hirsch C.D."/>
            <person name="Kianian S.F."/>
            <person name="Figueroa M."/>
        </authorList>
    </citation>
    <scope>NUCLEOTIDE SEQUENCE [LARGE SCALE GENOMIC DNA]</scope>
    <source>
        <strain evidence="1">12NC29</strain>
    </source>
</reference>
<proteinExistence type="predicted"/>
<evidence type="ECO:0000313" key="2">
    <source>
        <dbReference type="Proteomes" id="UP000235388"/>
    </source>
</evidence>
<dbReference type="PANTHER" id="PTHR33069">
    <property type="entry name" value="CHROMOSOME 7, WHOLE GENOME SHOTGUN SEQUENCE-RELATED"/>
    <property type="match status" value="1"/>
</dbReference>
<dbReference type="AlphaFoldDB" id="A0A2N5STX1"/>
<dbReference type="Proteomes" id="UP000235388">
    <property type="component" value="Unassembled WGS sequence"/>
</dbReference>
<accession>A0A2N5STX1</accession>
<sequence length="412" mass="47041">MDVESDSETSEDSRYDGVFSAIEKVRKHEYPSESGHWGSPYPHLTNDQLDEKLDVVKTLCTSLLPAIKRQLTAFLNSLDLSEHSDNPCPNVESTVSILSEMSDTVGETISAAETLVWEPPLPEPRHDRHLKELKHFRYTRILRITRAVIHGNLLNLLPDFSLLMIFWDRQENLNDITSQLKSANLISTVSWRAANIRNLIDAVVRQSTLSDLAILQETWQDTRQNTHKMLKTLFKVINGTYLDSSGRVNWNEQDGITKQEVKGLHRACSIQLAQLVIPVVKLARLFYGKLCNIAIHPIPFTLDRELSSAEYNMLLKTMDAFHATIHHLVAEIYLIDESDQNIVPQIRSLRQITLHPMSTLEQALLALAFHIAPSHADDTDRRRAALQRDFKACFFSAERYARRCLLESPQSR</sequence>
<protein>
    <submittedName>
        <fullName evidence="1">Uncharacterized protein</fullName>
    </submittedName>
</protein>
<gene>
    <name evidence="1" type="ORF">PCANC_13345</name>
</gene>
<name>A0A2N5STX1_9BASI</name>
<keyword evidence="2" id="KW-1185">Reference proteome</keyword>
<evidence type="ECO:0000313" key="1">
    <source>
        <dbReference type="EMBL" id="PLW16687.1"/>
    </source>
</evidence>
<dbReference type="EMBL" id="PGCJ01000865">
    <property type="protein sequence ID" value="PLW16687.1"/>
    <property type="molecule type" value="Genomic_DNA"/>
</dbReference>
<organism evidence="1 2">
    <name type="scientific">Puccinia coronata f. sp. avenae</name>
    <dbReference type="NCBI Taxonomy" id="200324"/>
    <lineage>
        <taxon>Eukaryota</taxon>
        <taxon>Fungi</taxon>
        <taxon>Dikarya</taxon>
        <taxon>Basidiomycota</taxon>
        <taxon>Pucciniomycotina</taxon>
        <taxon>Pucciniomycetes</taxon>
        <taxon>Pucciniales</taxon>
        <taxon>Pucciniaceae</taxon>
        <taxon>Puccinia</taxon>
    </lineage>
</organism>
<dbReference type="PANTHER" id="PTHR33069:SF3">
    <property type="entry name" value="DYNEIN HEAVY CHAIN TAIL DOMAIN-CONTAINING PROTEIN"/>
    <property type="match status" value="1"/>
</dbReference>